<dbReference type="PANTHER" id="PTHR43415">
    <property type="entry name" value="SPERMIDINE N(1)-ACETYLTRANSFERASE"/>
    <property type="match status" value="1"/>
</dbReference>
<dbReference type="InterPro" id="IPR016181">
    <property type="entry name" value="Acyl_CoA_acyltransferase"/>
</dbReference>
<dbReference type="GO" id="GO:0016740">
    <property type="term" value="F:transferase activity"/>
    <property type="evidence" value="ECO:0007669"/>
    <property type="project" value="UniProtKB-KW"/>
</dbReference>
<feature type="domain" description="N-acetyltransferase" evidence="1">
    <location>
        <begin position="12"/>
        <end position="180"/>
    </location>
</feature>
<name>A0ABY8H5U6_9MICC</name>
<evidence type="ECO:0000259" key="1">
    <source>
        <dbReference type="PROSITE" id="PS51186"/>
    </source>
</evidence>
<proteinExistence type="predicted"/>
<dbReference type="PROSITE" id="PS51186">
    <property type="entry name" value="GNAT"/>
    <property type="match status" value="1"/>
</dbReference>
<sequence length="190" mass="22433">MQRSHPVPGPEIELRPMTVADLDVLWHWNHEVDDAAWQLWDAPYFSHGPRLKLSEFRSQNRHRIEHPHQRMILIDGAPVGFVSRYEEFPVGGGWWELGIVIFDPQWWGRGIGRRVLRLWTDRTFARSTGVHVITLTTWSGNERMIRSSHAVGYRECARIPEARFWRGRRWDSVKLALLRRDWAAQHSPSR</sequence>
<dbReference type="EMBL" id="CP121252">
    <property type="protein sequence ID" value="WFP16090.1"/>
    <property type="molecule type" value="Genomic_DNA"/>
</dbReference>
<dbReference type="Proteomes" id="UP001219037">
    <property type="component" value="Chromosome"/>
</dbReference>
<dbReference type="CDD" id="cd04301">
    <property type="entry name" value="NAT_SF"/>
    <property type="match status" value="1"/>
</dbReference>
<dbReference type="InterPro" id="IPR000182">
    <property type="entry name" value="GNAT_dom"/>
</dbReference>
<reference evidence="2 3" key="1">
    <citation type="submission" date="2023-04" db="EMBL/GenBank/DDBJ databases">
        <title>Funneling lignin-derived compounds into biodiesel using alkali-halophilic Citricoccus sp. P2.</title>
        <authorList>
            <person name="Luo C.-B."/>
        </authorList>
    </citation>
    <scope>NUCLEOTIDE SEQUENCE [LARGE SCALE GENOMIC DNA]</scope>
    <source>
        <strain evidence="2 3">P2</strain>
    </source>
</reference>
<gene>
    <name evidence="2" type="ORF">P8192_11925</name>
</gene>
<evidence type="ECO:0000313" key="3">
    <source>
        <dbReference type="Proteomes" id="UP001219037"/>
    </source>
</evidence>
<evidence type="ECO:0000313" key="2">
    <source>
        <dbReference type="EMBL" id="WFP16090.1"/>
    </source>
</evidence>
<keyword evidence="3" id="KW-1185">Reference proteome</keyword>
<dbReference type="EC" id="2.-.-.-" evidence="2"/>
<dbReference type="Gene3D" id="3.40.630.30">
    <property type="match status" value="1"/>
</dbReference>
<protein>
    <submittedName>
        <fullName evidence="2">GNAT family protein</fullName>
        <ecNumber evidence="2">2.-.-.-</ecNumber>
    </submittedName>
</protein>
<dbReference type="Pfam" id="PF13302">
    <property type="entry name" value="Acetyltransf_3"/>
    <property type="match status" value="1"/>
</dbReference>
<dbReference type="PANTHER" id="PTHR43415:SF4">
    <property type="entry name" value="N-ACETYLTRANSFERASE DOMAIN-CONTAINING PROTEIN"/>
    <property type="match status" value="1"/>
</dbReference>
<organism evidence="2 3">
    <name type="scientific">Citricoccus muralis</name>
    <dbReference type="NCBI Taxonomy" id="169134"/>
    <lineage>
        <taxon>Bacteria</taxon>
        <taxon>Bacillati</taxon>
        <taxon>Actinomycetota</taxon>
        <taxon>Actinomycetes</taxon>
        <taxon>Micrococcales</taxon>
        <taxon>Micrococcaceae</taxon>
        <taxon>Citricoccus</taxon>
    </lineage>
</organism>
<dbReference type="SUPFAM" id="SSF55729">
    <property type="entry name" value="Acyl-CoA N-acyltransferases (Nat)"/>
    <property type="match status" value="1"/>
</dbReference>
<keyword evidence="2" id="KW-0808">Transferase</keyword>
<dbReference type="RefSeq" id="WP_278157253.1">
    <property type="nucleotide sequence ID" value="NZ_CP121252.1"/>
</dbReference>
<accession>A0ABY8H5U6</accession>